<evidence type="ECO:0000256" key="8">
    <source>
        <dbReference type="RuleBase" id="RU000417"/>
    </source>
</evidence>
<evidence type="ECO:0000256" key="3">
    <source>
        <dbReference type="ARBA" id="ARBA00022691"/>
    </source>
</evidence>
<evidence type="ECO:0000313" key="9">
    <source>
        <dbReference type="EMBL" id="MBB4622645.1"/>
    </source>
</evidence>
<dbReference type="Gene3D" id="3.90.120.10">
    <property type="entry name" value="DNA Methylase, subunit A, domain 2"/>
    <property type="match status" value="1"/>
</dbReference>
<gene>
    <name evidence="9" type="ORF">GGQ57_002545</name>
</gene>
<dbReference type="Proteomes" id="UP000533637">
    <property type="component" value="Unassembled WGS sequence"/>
</dbReference>
<keyword evidence="4" id="KW-0680">Restriction system</keyword>
<dbReference type="PROSITE" id="PS51679">
    <property type="entry name" value="SAM_MT_C5"/>
    <property type="match status" value="1"/>
</dbReference>
<name>A0ABR6KMG5_9BACT</name>
<dbReference type="PROSITE" id="PS00094">
    <property type="entry name" value="C5_MTASE_1"/>
    <property type="match status" value="1"/>
</dbReference>
<keyword evidence="2 6" id="KW-0808">Transferase</keyword>
<dbReference type="SUPFAM" id="SSF53335">
    <property type="entry name" value="S-adenosyl-L-methionine-dependent methyltransferases"/>
    <property type="match status" value="1"/>
</dbReference>
<evidence type="ECO:0000256" key="4">
    <source>
        <dbReference type="ARBA" id="ARBA00022747"/>
    </source>
</evidence>
<dbReference type="EMBL" id="JACHOC010000004">
    <property type="protein sequence ID" value="MBB4622645.1"/>
    <property type="molecule type" value="Genomic_DNA"/>
</dbReference>
<sequence>MKLQFEWYIKNGYPFKGVEPHMLKVFGAFICGGGSSMGYKLAGYDHLGGVELDEQVSRVYNRNHSPRFLYTEDIRLFNEREDLPNELYNLDILDGSPPCSTFSMAGERENAWGKKKRFKEGQAMQRLDDLVFIYIDTICKLRPKVAILENVKGIIQGNARAYSKEIVKRVQKIGYDVQVFLLNSASMGIPQKRERVFFICRRKDLGFPKLQLSFSETPILFREIMDKNDLSDNLTEYQRMLWNSKRKSDKSFGDIIDRLEKRLSMFSNPIIHSDDVAPTLTSGAGVNALYDIPRSLNKREMCLIGSYPLDYDFADIKPEYLIGMSVPPVMTARISYEIYKQWYQDKPGNSLTI</sequence>
<dbReference type="GO" id="GO:0003886">
    <property type="term" value="F:DNA (cytosine-5-)-methyltransferase activity"/>
    <property type="evidence" value="ECO:0007669"/>
    <property type="project" value="UniProtKB-EC"/>
</dbReference>
<feature type="active site" evidence="6">
    <location>
        <position position="99"/>
    </location>
</feature>
<evidence type="ECO:0000256" key="5">
    <source>
        <dbReference type="ARBA" id="ARBA00047422"/>
    </source>
</evidence>
<dbReference type="InterPro" id="IPR029063">
    <property type="entry name" value="SAM-dependent_MTases_sf"/>
</dbReference>
<dbReference type="InterPro" id="IPR050750">
    <property type="entry name" value="C5-MTase"/>
</dbReference>
<organism evidence="9 10">
    <name type="scientific">Parabacteroides faecis</name>
    <dbReference type="NCBI Taxonomy" id="1217282"/>
    <lineage>
        <taxon>Bacteria</taxon>
        <taxon>Pseudomonadati</taxon>
        <taxon>Bacteroidota</taxon>
        <taxon>Bacteroidia</taxon>
        <taxon>Bacteroidales</taxon>
        <taxon>Tannerellaceae</taxon>
        <taxon>Parabacteroides</taxon>
    </lineage>
</organism>
<evidence type="ECO:0000256" key="2">
    <source>
        <dbReference type="ARBA" id="ARBA00022679"/>
    </source>
</evidence>
<dbReference type="NCBIfam" id="TIGR00675">
    <property type="entry name" value="dcm"/>
    <property type="match status" value="1"/>
</dbReference>
<dbReference type="GO" id="GO:0032259">
    <property type="term" value="P:methylation"/>
    <property type="evidence" value="ECO:0007669"/>
    <property type="project" value="UniProtKB-KW"/>
</dbReference>
<dbReference type="InterPro" id="IPR018117">
    <property type="entry name" value="C5_DNA_meth_AS"/>
</dbReference>
<keyword evidence="10" id="KW-1185">Reference proteome</keyword>
<dbReference type="EC" id="2.1.1.37" evidence="8"/>
<evidence type="ECO:0000256" key="1">
    <source>
        <dbReference type="ARBA" id="ARBA00022603"/>
    </source>
</evidence>
<accession>A0ABR6KMG5</accession>
<comment type="catalytic activity">
    <reaction evidence="5 8">
        <text>a 2'-deoxycytidine in DNA + S-adenosyl-L-methionine = a 5-methyl-2'-deoxycytidine in DNA + S-adenosyl-L-homocysteine + H(+)</text>
        <dbReference type="Rhea" id="RHEA:13681"/>
        <dbReference type="Rhea" id="RHEA-COMP:11369"/>
        <dbReference type="Rhea" id="RHEA-COMP:11370"/>
        <dbReference type="ChEBI" id="CHEBI:15378"/>
        <dbReference type="ChEBI" id="CHEBI:57856"/>
        <dbReference type="ChEBI" id="CHEBI:59789"/>
        <dbReference type="ChEBI" id="CHEBI:85452"/>
        <dbReference type="ChEBI" id="CHEBI:85454"/>
        <dbReference type="EC" id="2.1.1.37"/>
    </reaction>
</comment>
<evidence type="ECO:0000313" key="10">
    <source>
        <dbReference type="Proteomes" id="UP000533637"/>
    </source>
</evidence>
<dbReference type="PRINTS" id="PR00105">
    <property type="entry name" value="C5METTRFRASE"/>
</dbReference>
<protein>
    <recommendedName>
        <fullName evidence="8">Cytosine-specific methyltransferase</fullName>
        <ecNumber evidence="8">2.1.1.37</ecNumber>
    </recommendedName>
</protein>
<comment type="similarity">
    <text evidence="6 7">Belongs to the class I-like SAM-binding methyltransferase superfamily. C5-methyltransferase family.</text>
</comment>
<comment type="caution">
    <text evidence="9">The sequence shown here is derived from an EMBL/GenBank/DDBJ whole genome shotgun (WGS) entry which is preliminary data.</text>
</comment>
<proteinExistence type="inferred from homology"/>
<keyword evidence="3 6" id="KW-0949">S-adenosyl-L-methionine</keyword>
<dbReference type="Pfam" id="PF00145">
    <property type="entry name" value="DNA_methylase"/>
    <property type="match status" value="1"/>
</dbReference>
<evidence type="ECO:0000256" key="7">
    <source>
        <dbReference type="RuleBase" id="RU000416"/>
    </source>
</evidence>
<keyword evidence="1 6" id="KW-0489">Methyltransferase</keyword>
<dbReference type="PANTHER" id="PTHR46098">
    <property type="entry name" value="TRNA (CYTOSINE(38)-C(5))-METHYLTRANSFERASE"/>
    <property type="match status" value="1"/>
</dbReference>
<dbReference type="PANTHER" id="PTHR46098:SF1">
    <property type="entry name" value="TRNA (CYTOSINE(38)-C(5))-METHYLTRANSFERASE"/>
    <property type="match status" value="1"/>
</dbReference>
<dbReference type="InterPro" id="IPR001525">
    <property type="entry name" value="C5_MeTfrase"/>
</dbReference>
<dbReference type="Gene3D" id="3.40.50.150">
    <property type="entry name" value="Vaccinia Virus protein VP39"/>
    <property type="match status" value="1"/>
</dbReference>
<evidence type="ECO:0000256" key="6">
    <source>
        <dbReference type="PROSITE-ProRule" id="PRU01016"/>
    </source>
</evidence>
<reference evidence="9 10" key="1">
    <citation type="submission" date="2020-08" db="EMBL/GenBank/DDBJ databases">
        <title>Genomic Encyclopedia of Type Strains, Phase IV (KMG-IV): sequencing the most valuable type-strain genomes for metagenomic binning, comparative biology and taxonomic classification.</title>
        <authorList>
            <person name="Goeker M."/>
        </authorList>
    </citation>
    <scope>NUCLEOTIDE SEQUENCE [LARGE SCALE GENOMIC DNA]</scope>
    <source>
        <strain evidence="9 10">DSM 102983</strain>
    </source>
</reference>